<reference evidence="8 9" key="1">
    <citation type="journal article" date="2019" name="Sci. Rep.">
        <title>Orb-weaving spider Araneus ventricosus genome elucidates the spidroin gene catalogue.</title>
        <authorList>
            <person name="Kono N."/>
            <person name="Nakamura H."/>
            <person name="Ohtoshi R."/>
            <person name="Moran D.A.P."/>
            <person name="Shinohara A."/>
            <person name="Yoshida Y."/>
            <person name="Fujiwara M."/>
            <person name="Mori M."/>
            <person name="Tomita M."/>
            <person name="Arakawa K."/>
        </authorList>
    </citation>
    <scope>NUCLEOTIDE SEQUENCE [LARGE SCALE GENOMIC DNA]</scope>
</reference>
<gene>
    <name evidence="8" type="primary">EEA1</name>
    <name evidence="8" type="ORF">AVEN_21095_1</name>
</gene>
<feature type="compositionally biased region" description="Polar residues" evidence="6">
    <location>
        <begin position="24"/>
        <end position="33"/>
    </location>
</feature>
<dbReference type="Gene3D" id="3.30.160.60">
    <property type="entry name" value="Classic Zinc Finger"/>
    <property type="match status" value="1"/>
</dbReference>
<organism evidence="8 9">
    <name type="scientific">Araneus ventricosus</name>
    <name type="common">Orbweaver spider</name>
    <name type="synonym">Epeira ventricosa</name>
    <dbReference type="NCBI Taxonomy" id="182803"/>
    <lineage>
        <taxon>Eukaryota</taxon>
        <taxon>Metazoa</taxon>
        <taxon>Ecdysozoa</taxon>
        <taxon>Arthropoda</taxon>
        <taxon>Chelicerata</taxon>
        <taxon>Arachnida</taxon>
        <taxon>Araneae</taxon>
        <taxon>Araneomorphae</taxon>
        <taxon>Entelegynae</taxon>
        <taxon>Araneoidea</taxon>
        <taxon>Araneidae</taxon>
        <taxon>Araneus</taxon>
    </lineage>
</organism>
<evidence type="ECO:0000256" key="6">
    <source>
        <dbReference type="SAM" id="MobiDB-lite"/>
    </source>
</evidence>
<evidence type="ECO:0000256" key="3">
    <source>
        <dbReference type="ARBA" id="ARBA00022833"/>
    </source>
</evidence>
<dbReference type="OrthoDB" id="10018316at2759"/>
<dbReference type="SUPFAM" id="SSF57903">
    <property type="entry name" value="FYVE/PHD zinc finger"/>
    <property type="match status" value="1"/>
</dbReference>
<dbReference type="InterPro" id="IPR013087">
    <property type="entry name" value="Znf_C2H2_type"/>
</dbReference>
<keyword evidence="2 4" id="KW-0863">Zinc-finger</keyword>
<accession>A0A4Y2FJR3</accession>
<evidence type="ECO:0000256" key="4">
    <source>
        <dbReference type="PROSITE-ProRule" id="PRU00091"/>
    </source>
</evidence>
<dbReference type="EMBL" id="BGPR01000960">
    <property type="protein sequence ID" value="GBM41363.1"/>
    <property type="molecule type" value="Genomic_DNA"/>
</dbReference>
<sequence length="969" mass="111011">MFNNIRGILNRRGDQAKVSEGPVSRTSSENNIETPPGSAEGFLCPTCMLGFPSPEALQNHYESSHFENEIVADGRGFNCPACKMKLPSEIELTAHFTRHHANQKDTTEIEAMAMQVKALEEAKALLQGKLQAITQQSAELSKENANFREERDSFKLKATKLTDNLADLKLQYDELKAIKMSLESAQKSNEDRIRKLEAEINQRPEADDVTLLQKELVSVQKMMNELTLQRENEKDTLQKQCNSVQEMCLKLQDEKMELQNLLKTYPSKEEIQSLKEKYSTMTKTTSELQKELDKKESEKRKLQSDLEKYANYQEIKSMLSEKSNTLEEVQRLSDEKDALIAKLKQELETNKESMEEMKVDREKLFSKIEEGEGASAAMLQLREENARLKDQILMLQQIQGQSANETETKMEDLRTSLKKANSALETSTEKCVDLERSLAQLQNELQEEQSKKNALIEELNKEVASLQNKISTDLSQINDLKQEIENEKNLLKDKNQQIENLKAQLTDQKQSHDKNMDYLMIEKQNLEKRLAELGKTLPQVQADLLAKENKLAEADKKLFHAEENLSILEQQKSAKETEFSQMKQLYEDTKTKLEELEKTVGDCEATKVEFCDKISSLNEDLLKSQMKESDLTATIEQMHKDQSQLHEKCSSLEEENKSLRSSITTLQNEKNSLLSEIEELKKALADLNEICAAHEKKMVELTEASQKSKAHADKVSKDASLEKEIYLKDKVKLQKQLESLENDCAKQLSQSQETVKSLENQLEEGEEKNAALKSSLADYEKLLKQKDSEWEEKEAHHTARIGVLTENIRTLKEDLTSEQKRRESLEQKLDEISGTKLELEAKLENALEERNSLLERCLKSETECERLQKTTADLRRKYDDCVAALQELGRENQTLQVENMKHTTRKWADDDTVTHCTACGKHFTVTIRKHHCRNCGNIFCNECSSKNATVAASKRPVRVCDICYDEVQK</sequence>
<dbReference type="PANTHER" id="PTHR23164">
    <property type="entry name" value="EARLY ENDOSOME ANTIGEN 1"/>
    <property type="match status" value="1"/>
</dbReference>
<feature type="coiled-coil region" evidence="5">
    <location>
        <begin position="109"/>
        <end position="606"/>
    </location>
</feature>
<dbReference type="SUPFAM" id="SSF69979">
    <property type="entry name" value="Eea1 homodimerisation domain"/>
    <property type="match status" value="1"/>
</dbReference>
<dbReference type="AlphaFoldDB" id="A0A4Y2FJR3"/>
<dbReference type="SMART" id="SM00355">
    <property type="entry name" value="ZnF_C2H2"/>
    <property type="match status" value="2"/>
</dbReference>
<feature type="coiled-coil region" evidence="5">
    <location>
        <begin position="635"/>
        <end position="863"/>
    </location>
</feature>
<dbReference type="Gene3D" id="1.20.5.390">
    <property type="entry name" value="L1 transposable element, trimerization domain"/>
    <property type="match status" value="1"/>
</dbReference>
<dbReference type="Proteomes" id="UP000499080">
    <property type="component" value="Unassembled WGS sequence"/>
</dbReference>
<comment type="caution">
    <text evidence="8">The sequence shown here is derived from an EMBL/GenBank/DDBJ whole genome shotgun (WGS) entry which is preliminary data.</text>
</comment>
<dbReference type="Pfam" id="PF01363">
    <property type="entry name" value="FYVE"/>
    <property type="match status" value="1"/>
</dbReference>
<dbReference type="PROSITE" id="PS00028">
    <property type="entry name" value="ZINC_FINGER_C2H2_1"/>
    <property type="match status" value="2"/>
</dbReference>
<proteinExistence type="predicted"/>
<evidence type="ECO:0000256" key="2">
    <source>
        <dbReference type="ARBA" id="ARBA00022771"/>
    </source>
</evidence>
<evidence type="ECO:0000313" key="9">
    <source>
        <dbReference type="Proteomes" id="UP000499080"/>
    </source>
</evidence>
<evidence type="ECO:0000256" key="5">
    <source>
        <dbReference type="SAM" id="Coils"/>
    </source>
</evidence>
<dbReference type="SMART" id="SM00064">
    <property type="entry name" value="FYVE"/>
    <property type="match status" value="1"/>
</dbReference>
<dbReference type="Gene3D" id="1.10.287.1490">
    <property type="match status" value="1"/>
</dbReference>
<keyword evidence="1" id="KW-0479">Metal-binding</keyword>
<dbReference type="GO" id="GO:0006897">
    <property type="term" value="P:endocytosis"/>
    <property type="evidence" value="ECO:0007669"/>
    <property type="project" value="TreeGrafter"/>
</dbReference>
<dbReference type="GO" id="GO:0005769">
    <property type="term" value="C:early endosome"/>
    <property type="evidence" value="ECO:0007669"/>
    <property type="project" value="TreeGrafter"/>
</dbReference>
<feature type="domain" description="FYVE-type" evidence="7">
    <location>
        <begin position="910"/>
        <end position="968"/>
    </location>
</feature>
<dbReference type="InterPro" id="IPR017455">
    <property type="entry name" value="Znf_FYVE-rel"/>
</dbReference>
<evidence type="ECO:0000259" key="7">
    <source>
        <dbReference type="PROSITE" id="PS50178"/>
    </source>
</evidence>
<name>A0A4Y2FJR3_ARAVE</name>
<dbReference type="PANTHER" id="PTHR23164:SF30">
    <property type="entry name" value="EARLY ENDOSOME ANTIGEN 1"/>
    <property type="match status" value="1"/>
</dbReference>
<dbReference type="Gene3D" id="3.30.40.10">
    <property type="entry name" value="Zinc/RING finger domain, C3HC4 (zinc finger)"/>
    <property type="match status" value="1"/>
</dbReference>
<dbReference type="PROSITE" id="PS50178">
    <property type="entry name" value="ZF_FYVE"/>
    <property type="match status" value="1"/>
</dbReference>
<dbReference type="InterPro" id="IPR000306">
    <property type="entry name" value="Znf_FYVE"/>
</dbReference>
<keyword evidence="9" id="KW-1185">Reference proteome</keyword>
<dbReference type="GO" id="GO:0005545">
    <property type="term" value="F:1-phosphatidylinositol binding"/>
    <property type="evidence" value="ECO:0007669"/>
    <property type="project" value="TreeGrafter"/>
</dbReference>
<keyword evidence="5" id="KW-0175">Coiled coil</keyword>
<dbReference type="InterPro" id="IPR013083">
    <property type="entry name" value="Znf_RING/FYVE/PHD"/>
</dbReference>
<evidence type="ECO:0000256" key="1">
    <source>
        <dbReference type="ARBA" id="ARBA00022723"/>
    </source>
</evidence>
<dbReference type="InterPro" id="IPR011011">
    <property type="entry name" value="Znf_FYVE_PHD"/>
</dbReference>
<evidence type="ECO:0000313" key="8">
    <source>
        <dbReference type="EMBL" id="GBM41363.1"/>
    </source>
</evidence>
<dbReference type="CDD" id="cd15730">
    <property type="entry name" value="FYVE_EEA1"/>
    <property type="match status" value="1"/>
</dbReference>
<dbReference type="GO" id="GO:0008270">
    <property type="term" value="F:zinc ion binding"/>
    <property type="evidence" value="ECO:0007669"/>
    <property type="project" value="UniProtKB-KW"/>
</dbReference>
<protein>
    <submittedName>
        <fullName evidence="8">Early endosome antigen 1</fullName>
    </submittedName>
</protein>
<keyword evidence="3" id="KW-0862">Zinc</keyword>
<feature type="region of interest" description="Disordered" evidence="6">
    <location>
        <begin position="1"/>
        <end position="37"/>
    </location>
</feature>